<dbReference type="EMBL" id="PGGS01000153">
    <property type="protein sequence ID" value="PNH07935.1"/>
    <property type="molecule type" value="Genomic_DNA"/>
</dbReference>
<gene>
    <name evidence="2" type="ORF">TSOC_005555</name>
</gene>
<evidence type="ECO:0008006" key="4">
    <source>
        <dbReference type="Google" id="ProtNLM"/>
    </source>
</evidence>
<protein>
    <recommendedName>
        <fullName evidence="4">Secreted protein</fullName>
    </recommendedName>
</protein>
<evidence type="ECO:0000313" key="3">
    <source>
        <dbReference type="Proteomes" id="UP000236333"/>
    </source>
</evidence>
<reference evidence="2 3" key="1">
    <citation type="journal article" date="2017" name="Mol. Biol. Evol.">
        <title>The 4-celled Tetrabaena socialis nuclear genome reveals the essential components for genetic control of cell number at the origin of multicellularity in the volvocine lineage.</title>
        <authorList>
            <person name="Featherston J."/>
            <person name="Arakaki Y."/>
            <person name="Hanschen E.R."/>
            <person name="Ferris P.J."/>
            <person name="Michod R.E."/>
            <person name="Olson B.J.S.C."/>
            <person name="Nozaki H."/>
            <person name="Durand P.M."/>
        </authorList>
    </citation>
    <scope>NUCLEOTIDE SEQUENCE [LARGE SCALE GENOMIC DNA]</scope>
    <source>
        <strain evidence="2 3">NIES-571</strain>
    </source>
</reference>
<keyword evidence="1" id="KW-0732">Signal</keyword>
<feature type="chain" id="PRO_5014438462" description="Secreted protein" evidence="1">
    <location>
        <begin position="28"/>
        <end position="137"/>
    </location>
</feature>
<name>A0A2J8A608_9CHLO</name>
<organism evidence="2 3">
    <name type="scientific">Tetrabaena socialis</name>
    <dbReference type="NCBI Taxonomy" id="47790"/>
    <lineage>
        <taxon>Eukaryota</taxon>
        <taxon>Viridiplantae</taxon>
        <taxon>Chlorophyta</taxon>
        <taxon>core chlorophytes</taxon>
        <taxon>Chlorophyceae</taxon>
        <taxon>CS clade</taxon>
        <taxon>Chlamydomonadales</taxon>
        <taxon>Tetrabaenaceae</taxon>
        <taxon>Tetrabaena</taxon>
    </lineage>
</organism>
<evidence type="ECO:0000256" key="1">
    <source>
        <dbReference type="SAM" id="SignalP"/>
    </source>
</evidence>
<keyword evidence="3" id="KW-1185">Reference proteome</keyword>
<proteinExistence type="predicted"/>
<evidence type="ECO:0000313" key="2">
    <source>
        <dbReference type="EMBL" id="PNH07935.1"/>
    </source>
</evidence>
<sequence length="137" mass="13817">MFQASVLQPPQITPAWLWCSWVWACAAERPVEGAEKGAGAGPRGSSSVNRVAFPLPALLALNLPYGLGTPPPPTELSAMETKSTDCSAGGTEGLACLVCARKASSAAAAAAAEVACGADAPAISCCAWLDPSGWSLT</sequence>
<dbReference type="Proteomes" id="UP000236333">
    <property type="component" value="Unassembled WGS sequence"/>
</dbReference>
<dbReference type="AlphaFoldDB" id="A0A2J8A608"/>
<comment type="caution">
    <text evidence="2">The sequence shown here is derived from an EMBL/GenBank/DDBJ whole genome shotgun (WGS) entry which is preliminary data.</text>
</comment>
<feature type="signal peptide" evidence="1">
    <location>
        <begin position="1"/>
        <end position="27"/>
    </location>
</feature>
<accession>A0A2J8A608</accession>